<reference evidence="5 6" key="1">
    <citation type="journal article" date="2012" name="Genome Biol. Evol.">
        <title>Genome Sequence of the Mesophilic Thermotogales Bacterium Mesotoga prima MesG1.Ag.4.2 Reveals the Largest Thermotogales Genome To Date.</title>
        <authorList>
            <person name="Zhaxybayeva O."/>
            <person name="Swithers K.S."/>
            <person name="Foght J."/>
            <person name="Green A.G."/>
            <person name="Bruce D."/>
            <person name="Detter C."/>
            <person name="Han S."/>
            <person name="Teshima H."/>
            <person name="Han J."/>
            <person name="Woyke T."/>
            <person name="Pitluck S."/>
            <person name="Nolan M."/>
            <person name="Ivanova N."/>
            <person name="Pati A."/>
            <person name="Land M.L."/>
            <person name="Dlutek M."/>
            <person name="Doolittle W.F."/>
            <person name="Noll K.M."/>
            <person name="Nesbo C.L."/>
        </authorList>
    </citation>
    <scope>NUCLEOTIDE SEQUENCE [LARGE SCALE GENOMIC DNA]</scope>
    <source>
        <strain evidence="6">mesG1.Ag.4.2</strain>
        <strain evidence="5">MesG1.Ag.4.2</strain>
    </source>
</reference>
<dbReference type="GO" id="GO:1901982">
    <property type="term" value="F:maltose binding"/>
    <property type="evidence" value="ECO:0007669"/>
    <property type="project" value="TreeGrafter"/>
</dbReference>
<dbReference type="GO" id="GO:0042956">
    <property type="term" value="P:maltodextrin transmembrane transport"/>
    <property type="evidence" value="ECO:0007669"/>
    <property type="project" value="TreeGrafter"/>
</dbReference>
<dbReference type="STRING" id="660470.Theba_1648"/>
<evidence type="ECO:0000313" key="4">
    <source>
        <dbReference type="EMBL" id="AFK07311.1"/>
    </source>
</evidence>
<dbReference type="Pfam" id="PF01547">
    <property type="entry name" value="SBP_bac_1"/>
    <property type="match status" value="1"/>
</dbReference>
<dbReference type="PANTHER" id="PTHR30061">
    <property type="entry name" value="MALTOSE-BINDING PERIPLASMIC PROTEIN"/>
    <property type="match status" value="1"/>
</dbReference>
<proteinExistence type="inferred from homology"/>
<evidence type="ECO:0000313" key="5">
    <source>
        <dbReference type="EMBL" id="AFK07382.1"/>
    </source>
</evidence>
<dbReference type="eggNOG" id="COG1653">
    <property type="taxonomic scope" value="Bacteria"/>
</dbReference>
<name>I2F629_9BACT</name>
<dbReference type="GeneID" id="87107500"/>
<keyword evidence="5" id="KW-0762">Sugar transport</keyword>
<protein>
    <submittedName>
        <fullName evidence="5">ABC-type sugar transport system, periplasmic component</fullName>
    </submittedName>
</protein>
<dbReference type="KEGG" id="mpg:Theba_1648"/>
<dbReference type="AlphaFoldDB" id="I2F629"/>
<evidence type="ECO:0000256" key="1">
    <source>
        <dbReference type="ARBA" id="ARBA00008520"/>
    </source>
</evidence>
<dbReference type="HOGENOM" id="CLU_031285_10_5_0"/>
<dbReference type="EMBL" id="CP003532">
    <property type="protein sequence ID" value="AFK07382.1"/>
    <property type="molecule type" value="Genomic_DNA"/>
</dbReference>
<keyword evidence="2" id="KW-0813">Transport</keyword>
<evidence type="ECO:0000313" key="6">
    <source>
        <dbReference type="Proteomes" id="UP000002881"/>
    </source>
</evidence>
<dbReference type="GO" id="GO:0055052">
    <property type="term" value="C:ATP-binding cassette (ABC) transporter complex, substrate-binding subunit-containing"/>
    <property type="evidence" value="ECO:0007669"/>
    <property type="project" value="TreeGrafter"/>
</dbReference>
<keyword evidence="6" id="KW-1185">Reference proteome</keyword>
<evidence type="ECO:0000256" key="3">
    <source>
        <dbReference type="ARBA" id="ARBA00022729"/>
    </source>
</evidence>
<dbReference type="Proteomes" id="UP000002881">
    <property type="component" value="Chromosome"/>
</dbReference>
<keyword evidence="3" id="KW-0732">Signal</keyword>
<dbReference type="KEGG" id="mpg:Theba_1725"/>
<evidence type="ECO:0000256" key="2">
    <source>
        <dbReference type="ARBA" id="ARBA00022448"/>
    </source>
</evidence>
<dbReference type="InterPro" id="IPR006059">
    <property type="entry name" value="SBP"/>
</dbReference>
<accession>I2F629</accession>
<dbReference type="GO" id="GO:0015768">
    <property type="term" value="P:maltose transport"/>
    <property type="evidence" value="ECO:0007669"/>
    <property type="project" value="TreeGrafter"/>
</dbReference>
<dbReference type="SUPFAM" id="SSF53850">
    <property type="entry name" value="Periplasmic binding protein-like II"/>
    <property type="match status" value="1"/>
</dbReference>
<gene>
    <name evidence="4" type="ORF">Theba_1648</name>
    <name evidence="5" type="ORF">Theba_1725</name>
</gene>
<dbReference type="EMBL" id="CP003532">
    <property type="protein sequence ID" value="AFK07311.1"/>
    <property type="molecule type" value="Genomic_DNA"/>
</dbReference>
<organism evidence="5 6">
    <name type="scientific">Mesotoga prima MesG1.Ag.4.2</name>
    <dbReference type="NCBI Taxonomy" id="660470"/>
    <lineage>
        <taxon>Bacteria</taxon>
        <taxon>Thermotogati</taxon>
        <taxon>Thermotogota</taxon>
        <taxon>Thermotogae</taxon>
        <taxon>Kosmotogales</taxon>
        <taxon>Kosmotogaceae</taxon>
        <taxon>Mesotoga</taxon>
    </lineage>
</organism>
<sequence precursor="true">MKRFLLVSLVLLAGLMVLGVTNIRISGWPGNPVEEAVIMKNVEEFNNMQTDIVVEWQPIPGDFRQMLITQYSAGTAPDLFYVEAFWFEELAKQNMLLPLDLYIKRDDSFDIDWFYPNLIEAFKYEDRIYGIPKDFSTLALVFNKKIFDQYDVAYPTDEDTWFDMLDKALQLKRKGFETPLVLAADLNRILPFVYGTGGDIVDEDLNVALGKPDAKFGLNFYLDLVNKYKVAQEPANLGAGWIGEAYGKERVAMAMTGPWTIGFLAGDYPEVLKNTGIVEMPHLIEKSTMVYTVSWSINRTTPNKDAAWEVLKFLVTKGQERFVSEAGVLASNIQNAEKDTDPTKQAFYRGAEYGTPWKVKTPSGVFSRAHDQLNSLLKDLFYQKISLSEALTFVEENYSGWVAE</sequence>
<comment type="similarity">
    <text evidence="1">Belongs to the bacterial solute-binding protein 1 family.</text>
</comment>
<dbReference type="Gene3D" id="3.40.190.10">
    <property type="entry name" value="Periplasmic binding protein-like II"/>
    <property type="match status" value="1"/>
</dbReference>
<dbReference type="PANTHER" id="PTHR30061:SF50">
    <property type="entry name" value="MALTOSE_MALTODEXTRIN-BINDING PERIPLASMIC PROTEIN"/>
    <property type="match status" value="1"/>
</dbReference>
<dbReference type="RefSeq" id="WP_014731206.1">
    <property type="nucleotide sequence ID" value="NC_017934.1"/>
</dbReference>